<dbReference type="InterPro" id="IPR000172">
    <property type="entry name" value="GMC_OxRdtase_N"/>
</dbReference>
<dbReference type="Proteomes" id="UP001652582">
    <property type="component" value="Chromosome 11"/>
</dbReference>
<accession>A0A6J1NG11</accession>
<feature type="domain" description="Glucose-methanol-choline oxidoreductase N-terminal" evidence="7">
    <location>
        <begin position="117"/>
        <end position="140"/>
    </location>
</feature>
<sequence length="606" mass="67045">MSIADIVSKQLAFRVVAGLLAAFMFPKQATVEDLHQYDFIVVGGGAAGGAAADRLSECGRYDVLVVEAGGDPPTESVLPGLLAYLPHSKYDWNFTSVNVSEYVKESHNNDELSLTTGRVLGGGSSVNYMIYARGCPGDYDSWAEDVQDDKWNYENVLPYFMKSERLESSELLYSPDRVYHGTDGFLGITRENRKETTRYLEAFKEAGHKIINDPNGRNNIGFTLPQYMISGGMRQSSAYVNLGAHKDRTNLNVLKNSLVSKIIFDSDNNAIGVKVLTADNRVITVLARREVILSAGAFNTAKLLMLSGVGPKQHLQSLGIKVRSDLPVGKNLQNHVISLLTVKMEPSSAKNAPQNPHEMPFPIVLGYGVVDQSRVCPEYQVFNYLFPNDSEGPFDLCAFNFGFKETICHNLIEATKGRNTLFATVTLLHPDSRGQVTLRSTDPYDPPLIDAQLLSEERDLDAFTSYLQDYLRVLNTTYFRSVNAEVVELDLPGCKSHEFGSRAYWKCYLRYMHGGMSHDVGTCSMGAVVDGALRVLGVRRLRVADLSVVPSLPSGNTNAPAVMIGEKVADLLKRDHVVETVPKWSCGADDSYLSTIYCYINKYFIK</sequence>
<keyword evidence="3 6" id="KW-0285">Flavoprotein</keyword>
<feature type="binding site" evidence="5">
    <location>
        <position position="119"/>
    </location>
    <ligand>
        <name>FAD</name>
        <dbReference type="ChEBI" id="CHEBI:57692"/>
    </ligand>
</feature>
<evidence type="ECO:0000256" key="4">
    <source>
        <dbReference type="ARBA" id="ARBA00022827"/>
    </source>
</evidence>
<evidence type="ECO:0000256" key="5">
    <source>
        <dbReference type="PIRSR" id="PIRSR000137-2"/>
    </source>
</evidence>
<dbReference type="OrthoDB" id="269227at2759"/>
<feature type="binding site" evidence="5">
    <location>
        <position position="376"/>
    </location>
    <ligand>
        <name>substrate</name>
    </ligand>
</feature>
<dbReference type="Pfam" id="PF05199">
    <property type="entry name" value="GMC_oxred_C"/>
    <property type="match status" value="1"/>
</dbReference>
<reference evidence="9" key="1">
    <citation type="submission" date="2025-08" db="UniProtKB">
        <authorList>
            <consortium name="RefSeq"/>
        </authorList>
    </citation>
    <scope>IDENTIFICATION</scope>
</reference>
<dbReference type="Gene3D" id="3.50.50.60">
    <property type="entry name" value="FAD/NAD(P)-binding domain"/>
    <property type="match status" value="1"/>
</dbReference>
<dbReference type="Gene3D" id="3.30.560.10">
    <property type="entry name" value="Glucose Oxidase, domain 3"/>
    <property type="match status" value="1"/>
</dbReference>
<evidence type="ECO:0000256" key="1">
    <source>
        <dbReference type="ARBA" id="ARBA00001974"/>
    </source>
</evidence>
<protein>
    <submittedName>
        <fullName evidence="9">Ecdysone oxidase-like</fullName>
    </submittedName>
</protein>
<keyword evidence="4 5" id="KW-0274">FAD</keyword>
<organism evidence="8 9">
    <name type="scientific">Bicyclus anynana</name>
    <name type="common">Squinting bush brown butterfly</name>
    <dbReference type="NCBI Taxonomy" id="110368"/>
    <lineage>
        <taxon>Eukaryota</taxon>
        <taxon>Metazoa</taxon>
        <taxon>Ecdysozoa</taxon>
        <taxon>Arthropoda</taxon>
        <taxon>Hexapoda</taxon>
        <taxon>Insecta</taxon>
        <taxon>Pterygota</taxon>
        <taxon>Neoptera</taxon>
        <taxon>Endopterygota</taxon>
        <taxon>Lepidoptera</taxon>
        <taxon>Glossata</taxon>
        <taxon>Ditrysia</taxon>
        <taxon>Papilionoidea</taxon>
        <taxon>Nymphalidae</taxon>
        <taxon>Satyrinae</taxon>
        <taxon>Satyrini</taxon>
        <taxon>Mycalesina</taxon>
        <taxon>Bicyclus</taxon>
    </lineage>
</organism>
<name>A0A6J1NG11_BICAN</name>
<dbReference type="GO" id="GO:0016614">
    <property type="term" value="F:oxidoreductase activity, acting on CH-OH group of donors"/>
    <property type="evidence" value="ECO:0007669"/>
    <property type="project" value="InterPro"/>
</dbReference>
<dbReference type="KEGG" id="bany:112051458"/>
<evidence type="ECO:0000256" key="6">
    <source>
        <dbReference type="RuleBase" id="RU003968"/>
    </source>
</evidence>
<evidence type="ECO:0000256" key="2">
    <source>
        <dbReference type="ARBA" id="ARBA00010790"/>
    </source>
</evidence>
<keyword evidence="8" id="KW-1185">Reference proteome</keyword>
<dbReference type="PANTHER" id="PTHR11552">
    <property type="entry name" value="GLUCOSE-METHANOL-CHOLINE GMC OXIDOREDUCTASE"/>
    <property type="match status" value="1"/>
</dbReference>
<dbReference type="SUPFAM" id="SSF51905">
    <property type="entry name" value="FAD/NAD(P)-binding domain"/>
    <property type="match status" value="1"/>
</dbReference>
<dbReference type="Pfam" id="PF00732">
    <property type="entry name" value="GMC_oxred_N"/>
    <property type="match status" value="1"/>
</dbReference>
<dbReference type="GO" id="GO:0050660">
    <property type="term" value="F:flavin adenine dinucleotide binding"/>
    <property type="evidence" value="ECO:0007669"/>
    <property type="project" value="InterPro"/>
</dbReference>
<evidence type="ECO:0000259" key="7">
    <source>
        <dbReference type="PROSITE" id="PS00623"/>
    </source>
</evidence>
<evidence type="ECO:0000313" key="8">
    <source>
        <dbReference type="Proteomes" id="UP001652582"/>
    </source>
</evidence>
<gene>
    <name evidence="9" type="primary">LOC112051458</name>
</gene>
<dbReference type="GeneID" id="112051458"/>
<dbReference type="InterPro" id="IPR012132">
    <property type="entry name" value="GMC_OxRdtase"/>
</dbReference>
<dbReference type="RefSeq" id="XP_023945874.2">
    <property type="nucleotide sequence ID" value="XM_024090106.2"/>
</dbReference>
<feature type="binding site" evidence="5">
    <location>
        <position position="259"/>
    </location>
    <ligand>
        <name>FAD</name>
        <dbReference type="ChEBI" id="CHEBI:57692"/>
    </ligand>
</feature>
<evidence type="ECO:0000256" key="3">
    <source>
        <dbReference type="ARBA" id="ARBA00022630"/>
    </source>
</evidence>
<dbReference type="SUPFAM" id="SSF54373">
    <property type="entry name" value="FAD-linked reductases, C-terminal domain"/>
    <property type="match status" value="1"/>
</dbReference>
<evidence type="ECO:0000313" key="9">
    <source>
        <dbReference type="RefSeq" id="XP_023945874.2"/>
    </source>
</evidence>
<comment type="similarity">
    <text evidence="2 6">Belongs to the GMC oxidoreductase family.</text>
</comment>
<proteinExistence type="inferred from homology"/>
<dbReference type="PANTHER" id="PTHR11552:SF147">
    <property type="entry name" value="CHOLINE DEHYDROGENASE, MITOCHONDRIAL"/>
    <property type="match status" value="1"/>
</dbReference>
<dbReference type="AlphaFoldDB" id="A0A6J1NG11"/>
<dbReference type="PIRSF" id="PIRSF000137">
    <property type="entry name" value="Alcohol_oxidase"/>
    <property type="match status" value="1"/>
</dbReference>
<dbReference type="PROSITE" id="PS00623">
    <property type="entry name" value="GMC_OXRED_1"/>
    <property type="match status" value="1"/>
</dbReference>
<dbReference type="InterPro" id="IPR036188">
    <property type="entry name" value="FAD/NAD-bd_sf"/>
</dbReference>
<comment type="cofactor">
    <cofactor evidence="1 5">
        <name>FAD</name>
        <dbReference type="ChEBI" id="CHEBI:57692"/>
    </cofactor>
</comment>
<dbReference type="InterPro" id="IPR007867">
    <property type="entry name" value="GMC_OxRtase_C"/>
</dbReference>